<dbReference type="Pfam" id="PF03221">
    <property type="entry name" value="HTH_Tnp_Tc5"/>
    <property type="match status" value="1"/>
</dbReference>
<dbReference type="SUPFAM" id="SSF46689">
    <property type="entry name" value="Homeodomain-like"/>
    <property type="match status" value="1"/>
</dbReference>
<keyword evidence="1" id="KW-0238">DNA-binding</keyword>
<evidence type="ECO:0000313" key="6">
    <source>
        <dbReference type="EMBL" id="RQM28002.1"/>
    </source>
</evidence>
<dbReference type="PANTHER" id="PTHR19303:SF57">
    <property type="entry name" value="HTH CENPB-TYPE DOMAIN-CONTAINING PROTEIN"/>
    <property type="match status" value="1"/>
</dbReference>
<dbReference type="EMBL" id="QUTH01000061">
    <property type="protein sequence ID" value="RHZ35028.1"/>
    <property type="molecule type" value="Genomic_DNA"/>
</dbReference>
<keyword evidence="8" id="KW-1185">Reference proteome</keyword>
<evidence type="ECO:0000313" key="8">
    <source>
        <dbReference type="Proteomes" id="UP000284702"/>
    </source>
</evidence>
<organism evidence="4 7">
    <name type="scientific">Aphanomyces astaci</name>
    <name type="common">Crayfish plague agent</name>
    <dbReference type="NCBI Taxonomy" id="112090"/>
    <lineage>
        <taxon>Eukaryota</taxon>
        <taxon>Sar</taxon>
        <taxon>Stramenopiles</taxon>
        <taxon>Oomycota</taxon>
        <taxon>Saprolegniomycetes</taxon>
        <taxon>Saprolegniales</taxon>
        <taxon>Verrucalvaceae</taxon>
        <taxon>Aphanomyces</taxon>
    </lineage>
</organism>
<dbReference type="AlphaFoldDB" id="A0A397BKV3"/>
<dbReference type="InterPro" id="IPR006600">
    <property type="entry name" value="HTH_CenpB_DNA-bd_dom"/>
</dbReference>
<evidence type="ECO:0000313" key="9">
    <source>
        <dbReference type="Proteomes" id="UP000285430"/>
    </source>
</evidence>
<feature type="domain" description="HTH CENPB-type" evidence="3">
    <location>
        <begin position="97"/>
        <end position="170"/>
    </location>
</feature>
<dbReference type="GO" id="GO:0003677">
    <property type="term" value="F:DNA binding"/>
    <property type="evidence" value="ECO:0007669"/>
    <property type="project" value="UniProtKB-KW"/>
</dbReference>
<evidence type="ECO:0000256" key="1">
    <source>
        <dbReference type="ARBA" id="ARBA00023125"/>
    </source>
</evidence>
<evidence type="ECO:0000313" key="4">
    <source>
        <dbReference type="EMBL" id="RHY19891.1"/>
    </source>
</evidence>
<dbReference type="Proteomes" id="UP000284702">
    <property type="component" value="Unassembled WGS sequence"/>
</dbReference>
<proteinExistence type="predicted"/>
<dbReference type="PANTHER" id="PTHR19303">
    <property type="entry name" value="TRANSPOSON"/>
    <property type="match status" value="1"/>
</dbReference>
<dbReference type="InterPro" id="IPR050863">
    <property type="entry name" value="CenT-Element_Derived"/>
</dbReference>
<gene>
    <name evidence="6" type="ORF">B5M09_008258</name>
    <name evidence="4" type="ORF">DYB25_011034</name>
    <name evidence="5" type="ORF">DYB37_013796</name>
</gene>
<evidence type="ECO:0000259" key="3">
    <source>
        <dbReference type="PROSITE" id="PS51253"/>
    </source>
</evidence>
<evidence type="ECO:0000313" key="5">
    <source>
        <dbReference type="EMBL" id="RHZ35028.1"/>
    </source>
</evidence>
<dbReference type="InterPro" id="IPR009057">
    <property type="entry name" value="Homeodomain-like_sf"/>
</dbReference>
<name>A0A397BKV3_APHAT</name>
<reference evidence="7 9" key="2">
    <citation type="submission" date="2018-08" db="EMBL/GenBank/DDBJ databases">
        <title>Aphanomyces genome sequencing and annotation.</title>
        <authorList>
            <person name="Minardi D."/>
            <person name="Oidtmann B."/>
            <person name="Van Der Giezen M."/>
            <person name="Studholme D.J."/>
        </authorList>
    </citation>
    <scope>NUCLEOTIDE SEQUENCE [LARGE SCALE GENOMIC DNA]</scope>
    <source>
        <strain evidence="5 9">Da</strain>
        <strain evidence="4 7">Yx</strain>
    </source>
</reference>
<dbReference type="Pfam" id="PF03184">
    <property type="entry name" value="DDE_1"/>
    <property type="match status" value="1"/>
</dbReference>
<evidence type="ECO:0000256" key="2">
    <source>
        <dbReference type="SAM" id="MobiDB-lite"/>
    </source>
</evidence>
<evidence type="ECO:0000313" key="7">
    <source>
        <dbReference type="Proteomes" id="UP000266239"/>
    </source>
</evidence>
<dbReference type="VEuPathDB" id="FungiDB:H257_09101"/>
<feature type="region of interest" description="Disordered" evidence="2">
    <location>
        <begin position="1"/>
        <end position="25"/>
    </location>
</feature>
<dbReference type="EMBL" id="QUTA01004403">
    <property type="protein sequence ID" value="RHY19891.1"/>
    <property type="molecule type" value="Genomic_DNA"/>
</dbReference>
<dbReference type="GO" id="GO:0005634">
    <property type="term" value="C:nucleus"/>
    <property type="evidence" value="ECO:0007669"/>
    <property type="project" value="TreeGrafter"/>
</dbReference>
<dbReference type="EMBL" id="MZMZ02001905">
    <property type="protein sequence ID" value="RQM28002.1"/>
    <property type="molecule type" value="Genomic_DNA"/>
</dbReference>
<protein>
    <recommendedName>
        <fullName evidence="3">HTH CENPB-type domain-containing protein</fullName>
    </recommendedName>
</protein>
<comment type="caution">
    <text evidence="4">The sequence shown here is derived from an EMBL/GenBank/DDBJ whole genome shotgun (WGS) entry which is preliminary data.</text>
</comment>
<dbReference type="Proteomes" id="UP000266239">
    <property type="component" value="Unassembled WGS sequence"/>
</dbReference>
<dbReference type="PROSITE" id="PS51253">
    <property type="entry name" value="HTH_CENPB"/>
    <property type="match status" value="1"/>
</dbReference>
<dbReference type="InterPro" id="IPR004875">
    <property type="entry name" value="DDE_SF_endonuclease_dom"/>
</dbReference>
<reference evidence="6 8" key="1">
    <citation type="submission" date="2018-07" db="EMBL/GenBank/DDBJ databases">
        <title>Annotation of Aphanomyces astaci genome assembly.</title>
        <authorList>
            <person name="Studholme D.J."/>
        </authorList>
    </citation>
    <scope>NUCLEOTIDE SEQUENCE [LARGE SCALE GENOMIC DNA]</scope>
    <source>
        <strain evidence="6">Pc</strain>
    </source>
</reference>
<dbReference type="Gene3D" id="1.10.10.60">
    <property type="entry name" value="Homeodomain-like"/>
    <property type="match status" value="1"/>
</dbReference>
<sequence length="495" mass="56425">MAPTQLDGRRTGRPSTKQIKRMPKKHKNLYHTYEKKLHIINWRKEHSMESAIDTFFPGVAGAKRTTVWKQILRWESQRGHITMACSKARTRDMRTLRKQGVSTTLTRVAEENIAQWVSELRGDGIPVSKALLACKAMDVALEQGLAANQFKASPSWMKGFMKRWGLAIRAKTRSGQANLADGEKALAEFKTSIRKVIKDNRIVEVFNADQTGINYEYLPKQTMDNKGAKTVWIKASGHDKDRVTAMLLADSKGTKYPPFLVLKSKASTIKEVVQENLTQRHGFGRQVWKEIEDLEANFPLQIYGNPSAWWNAGISLRFLDFHFGHRRGQAVDPVLLLWDDFSAHFTDEVVQRAKDLQVHLYRVPPTFTWICQPADVAWMKPIKASMRRKWVDYLRRSIELNGRGGGKAFRLKCPERWDIVEWISDVWDELPTTTIVKGFEKCQIIDPGTALVDHTQQDPEDSSGDDVLQDLCDTGVFEALDPEDDVSLTLAECID</sequence>
<accession>A0A397BKV3</accession>
<dbReference type="Proteomes" id="UP000285430">
    <property type="component" value="Unassembled WGS sequence"/>
</dbReference>